<gene>
    <name evidence="5" type="ORF">LRN_1370</name>
</gene>
<accession>A0A837DVZ8</accession>
<name>A0A837DVZ8_9LACO</name>
<evidence type="ECO:0000313" key="6">
    <source>
        <dbReference type="Proteomes" id="UP000031011"/>
    </source>
</evidence>
<keyword evidence="1" id="KW-0413">Isomerase</keyword>
<dbReference type="NCBIfam" id="TIGR02320">
    <property type="entry name" value="PEP_mutase"/>
    <property type="match status" value="1"/>
</dbReference>
<dbReference type="InterPro" id="IPR012698">
    <property type="entry name" value="PEnolPyrv_PMutase_core"/>
</dbReference>
<dbReference type="InterPro" id="IPR015813">
    <property type="entry name" value="Pyrv/PenolPyrv_kinase-like_dom"/>
</dbReference>
<dbReference type="EC" id="5.4.2.9" evidence="2"/>
<organism evidence="5 6">
    <name type="scientific">Ligilactobacillus ruminis DPC 6832</name>
    <dbReference type="NCBI Taxonomy" id="1402208"/>
    <lineage>
        <taxon>Bacteria</taxon>
        <taxon>Bacillati</taxon>
        <taxon>Bacillota</taxon>
        <taxon>Bacilli</taxon>
        <taxon>Lactobacillales</taxon>
        <taxon>Lactobacillaceae</taxon>
        <taxon>Ligilactobacillus</taxon>
    </lineage>
</organism>
<dbReference type="Pfam" id="PF13714">
    <property type="entry name" value="PEP_mutase"/>
    <property type="match status" value="1"/>
</dbReference>
<reference evidence="5 6" key="1">
    <citation type="journal article" date="2015" name="BMC Microbiol.">
        <title>Lactobacillus ruminis strains cluster according to their mammalian gut source.</title>
        <authorList>
            <person name="O' Donnell M.M."/>
            <person name="Harris H.M."/>
            <person name="Lynch D.B."/>
            <person name="Ross R.P."/>
            <person name="O'Toole P.W."/>
        </authorList>
    </citation>
    <scope>NUCLEOTIDE SEQUENCE [LARGE SCALE GENOMIC DNA]</scope>
    <source>
        <strain evidence="5 6">DPC 6832</strain>
    </source>
</reference>
<sequence>MGSLTSEHPKCMTEILATDTILSRQLRLLKNVGIKEIVITTGYYDQVLVDYCNSLDMDLKITFVNNPLFYKTNYIYSIYRAKELLDDDIVLMHGDLVFESSVLNDIVFSPCSSMKVSSTLPIPQKDFKAVVIDGEVKKVGVEYFDSAMEAQALYKLNKKDWNVWLDKITEYCESGKRNCYAEAALNEITDQCHIKALDVKDRLCSEIDNPEDLRMVSDKLKKTEVKTVYMCFSTDMVHSGHIEIIKKATKLGKLIVGVLTDEAVMSYKRFPLLSFDDRKNMFENIKGVNRVVTQDTLSYKKNLEKLRPDYVVHGDDWKNGIQRSIRDEVCEVLASYGGQLVEYPYSKDERYEELDRRAKAELSTPDVRRKRLRKVLNTKGMATVMEAHSGLTGLIVENTIVAENGGAKQFDAMWCSSLCDSTSRGKPDIEVVDTTSRLKTVDEIMEVTNKPIIFDGDTGGLTEHFVYTVRTLERMGVSMVIIEDKKGLKKNSLFGNEVKQTQATIEEFSEKIRAGKRAQKTKDFMICARIESLILERGMEDALKRAFAFTEAGADAIMIHSRKKDPAEIFEFVKKFRAKDNATSIVVVPTSFNTVTEEEFKARGVNIVIYANHLTRTAFPAMVNAAELILKNHRAKECDDVCMPFKDIIRLIPDEE</sequence>
<evidence type="ECO:0000256" key="3">
    <source>
        <dbReference type="ARBA" id="ARBA00038455"/>
    </source>
</evidence>
<dbReference type="Pfam" id="PF01467">
    <property type="entry name" value="CTP_transf_like"/>
    <property type="match status" value="1"/>
</dbReference>
<evidence type="ECO:0000259" key="4">
    <source>
        <dbReference type="Pfam" id="PF01467"/>
    </source>
</evidence>
<dbReference type="CDD" id="cd00377">
    <property type="entry name" value="ICL_PEPM"/>
    <property type="match status" value="1"/>
</dbReference>
<evidence type="ECO:0000256" key="1">
    <source>
        <dbReference type="ARBA" id="ARBA00023235"/>
    </source>
</evidence>
<dbReference type="SUPFAM" id="SSF53448">
    <property type="entry name" value="Nucleotide-diphospho-sugar transferases"/>
    <property type="match status" value="1"/>
</dbReference>
<dbReference type="GO" id="GO:0050188">
    <property type="term" value="F:phosphoenolpyruvate mutase activity"/>
    <property type="evidence" value="ECO:0007669"/>
    <property type="project" value="UniProtKB-EC"/>
</dbReference>
<dbReference type="Gene3D" id="3.40.50.620">
    <property type="entry name" value="HUPs"/>
    <property type="match status" value="1"/>
</dbReference>
<evidence type="ECO:0000256" key="2">
    <source>
        <dbReference type="ARBA" id="ARBA00024063"/>
    </source>
</evidence>
<dbReference type="PANTHER" id="PTHR42905">
    <property type="entry name" value="PHOSPHOENOLPYRUVATE CARBOXYLASE"/>
    <property type="match status" value="1"/>
</dbReference>
<protein>
    <recommendedName>
        <fullName evidence="2">phosphoenolpyruvate mutase</fullName>
        <ecNumber evidence="2">5.4.2.9</ecNumber>
    </recommendedName>
</protein>
<dbReference type="InterPro" id="IPR014729">
    <property type="entry name" value="Rossmann-like_a/b/a_fold"/>
</dbReference>
<dbReference type="NCBIfam" id="TIGR00125">
    <property type="entry name" value="cyt_tran_rel"/>
    <property type="match status" value="1"/>
</dbReference>
<evidence type="ECO:0000313" key="5">
    <source>
        <dbReference type="EMBL" id="KIC04984.1"/>
    </source>
</evidence>
<dbReference type="Proteomes" id="UP000031011">
    <property type="component" value="Unassembled WGS sequence"/>
</dbReference>
<dbReference type="InterPro" id="IPR004821">
    <property type="entry name" value="Cyt_trans-like"/>
</dbReference>
<feature type="domain" description="Cytidyltransferase-like" evidence="4">
    <location>
        <begin position="235"/>
        <end position="328"/>
    </location>
</feature>
<dbReference type="InterPro" id="IPR039556">
    <property type="entry name" value="ICL/PEPM"/>
</dbReference>
<dbReference type="SUPFAM" id="SSF51621">
    <property type="entry name" value="Phosphoenolpyruvate/pyruvate domain"/>
    <property type="match status" value="1"/>
</dbReference>
<dbReference type="Gene3D" id="3.20.20.60">
    <property type="entry name" value="Phosphoenolpyruvate-binding domains"/>
    <property type="match status" value="1"/>
</dbReference>
<dbReference type="AlphaFoldDB" id="A0A837DVZ8"/>
<dbReference type="InterPro" id="IPR040442">
    <property type="entry name" value="Pyrv_kinase-like_dom_sf"/>
</dbReference>
<dbReference type="EMBL" id="AWYA01000069">
    <property type="protein sequence ID" value="KIC04984.1"/>
    <property type="molecule type" value="Genomic_DNA"/>
</dbReference>
<dbReference type="SUPFAM" id="SSF52374">
    <property type="entry name" value="Nucleotidylyl transferase"/>
    <property type="match status" value="1"/>
</dbReference>
<dbReference type="PANTHER" id="PTHR42905:SF7">
    <property type="entry name" value="PHOSPHOENOLPYRUVATE PHOSPHOMUTASE"/>
    <property type="match status" value="1"/>
</dbReference>
<comment type="caution">
    <text evidence="5">The sequence shown here is derived from an EMBL/GenBank/DDBJ whole genome shotgun (WGS) entry which is preliminary data.</text>
</comment>
<proteinExistence type="inferred from homology"/>
<comment type="similarity">
    <text evidence="3">Belongs to the isocitrate lyase/PEP mutase superfamily. PEP mutase family.</text>
</comment>
<dbReference type="InterPro" id="IPR029044">
    <property type="entry name" value="Nucleotide-diphossugar_trans"/>
</dbReference>
<dbReference type="Gene3D" id="3.90.550.10">
    <property type="entry name" value="Spore Coat Polysaccharide Biosynthesis Protein SpsA, Chain A"/>
    <property type="match status" value="1"/>
</dbReference>